<proteinExistence type="predicted"/>
<evidence type="ECO:0000313" key="1">
    <source>
        <dbReference type="EMBL" id="KAK8964949.1"/>
    </source>
</evidence>
<protein>
    <recommendedName>
        <fullName evidence="3">MobA-like NTP transferase domain-containing protein</fullName>
    </recommendedName>
</protein>
<reference evidence="1 2" key="1">
    <citation type="journal article" date="2022" name="Nat. Plants">
        <title>Genomes of leafy and leafless Platanthera orchids illuminate the evolution of mycoheterotrophy.</title>
        <authorList>
            <person name="Li M.H."/>
            <person name="Liu K.W."/>
            <person name="Li Z."/>
            <person name="Lu H.C."/>
            <person name="Ye Q.L."/>
            <person name="Zhang D."/>
            <person name="Wang J.Y."/>
            <person name="Li Y.F."/>
            <person name="Zhong Z.M."/>
            <person name="Liu X."/>
            <person name="Yu X."/>
            <person name="Liu D.K."/>
            <person name="Tu X.D."/>
            <person name="Liu B."/>
            <person name="Hao Y."/>
            <person name="Liao X.Y."/>
            <person name="Jiang Y.T."/>
            <person name="Sun W.H."/>
            <person name="Chen J."/>
            <person name="Chen Y.Q."/>
            <person name="Ai Y."/>
            <person name="Zhai J.W."/>
            <person name="Wu S.S."/>
            <person name="Zhou Z."/>
            <person name="Hsiao Y.Y."/>
            <person name="Wu W.L."/>
            <person name="Chen Y.Y."/>
            <person name="Lin Y.F."/>
            <person name="Hsu J.L."/>
            <person name="Li C.Y."/>
            <person name="Wang Z.W."/>
            <person name="Zhao X."/>
            <person name="Zhong W.Y."/>
            <person name="Ma X.K."/>
            <person name="Ma L."/>
            <person name="Huang J."/>
            <person name="Chen G.Z."/>
            <person name="Huang M.Z."/>
            <person name="Huang L."/>
            <person name="Peng D.H."/>
            <person name="Luo Y.B."/>
            <person name="Zou S.Q."/>
            <person name="Chen S.P."/>
            <person name="Lan S."/>
            <person name="Tsai W.C."/>
            <person name="Van de Peer Y."/>
            <person name="Liu Z.J."/>
        </authorList>
    </citation>
    <scope>NUCLEOTIDE SEQUENCE [LARGE SCALE GENOMIC DNA]</scope>
    <source>
        <strain evidence="1">Lor288</strain>
    </source>
</reference>
<gene>
    <name evidence="1" type="ORF">KSP40_PGU010119</name>
</gene>
<accession>A0ABR2MLA1</accession>
<dbReference type="InterPro" id="IPR029044">
    <property type="entry name" value="Nucleotide-diphossugar_trans"/>
</dbReference>
<dbReference type="Proteomes" id="UP001412067">
    <property type="component" value="Unassembled WGS sequence"/>
</dbReference>
<comment type="caution">
    <text evidence="1">The sequence shown here is derived from an EMBL/GenBank/DDBJ whole genome shotgun (WGS) entry which is preliminary data.</text>
</comment>
<organism evidence="1 2">
    <name type="scientific">Platanthera guangdongensis</name>
    <dbReference type="NCBI Taxonomy" id="2320717"/>
    <lineage>
        <taxon>Eukaryota</taxon>
        <taxon>Viridiplantae</taxon>
        <taxon>Streptophyta</taxon>
        <taxon>Embryophyta</taxon>
        <taxon>Tracheophyta</taxon>
        <taxon>Spermatophyta</taxon>
        <taxon>Magnoliopsida</taxon>
        <taxon>Liliopsida</taxon>
        <taxon>Asparagales</taxon>
        <taxon>Orchidaceae</taxon>
        <taxon>Orchidoideae</taxon>
        <taxon>Orchideae</taxon>
        <taxon>Orchidinae</taxon>
        <taxon>Platanthera</taxon>
    </lineage>
</organism>
<dbReference type="SUPFAM" id="SSF53448">
    <property type="entry name" value="Nucleotide-diphospho-sugar transferases"/>
    <property type="match status" value="1"/>
</dbReference>
<evidence type="ECO:0000313" key="2">
    <source>
        <dbReference type="Proteomes" id="UP001412067"/>
    </source>
</evidence>
<dbReference type="EMBL" id="JBBWWR010000006">
    <property type="protein sequence ID" value="KAK8964949.1"/>
    <property type="molecule type" value="Genomic_DNA"/>
</dbReference>
<name>A0ABR2MLA1_9ASPA</name>
<keyword evidence="2" id="KW-1185">Reference proteome</keyword>
<sequence length="149" mass="16244">MLTAIQKKCSQFVGFIPPALLPYRTRPVSSTRFRIVIAGDYYVSPVPAAAPQGSGIVKDRSVSVVLLAGGKGKRMGADVIGVLYVGPLWSCIKYQRMKSELSFLSDTCEKFPVDVKFALPGKERQDSVFSGLQVPLQHDQLIDVNAVTL</sequence>
<evidence type="ECO:0008006" key="3">
    <source>
        <dbReference type="Google" id="ProtNLM"/>
    </source>
</evidence>